<feature type="region of interest" description="Disordered" evidence="1">
    <location>
        <begin position="163"/>
        <end position="184"/>
    </location>
</feature>
<dbReference type="InterPro" id="IPR036388">
    <property type="entry name" value="WH-like_DNA-bd_sf"/>
</dbReference>
<feature type="compositionally biased region" description="Acidic residues" evidence="1">
    <location>
        <begin position="90"/>
        <end position="106"/>
    </location>
</feature>
<dbReference type="PANTHER" id="PTHR16206">
    <property type="entry name" value="DEP DOMAIN-CONTAINING"/>
    <property type="match status" value="1"/>
</dbReference>
<dbReference type="CDD" id="cd04371">
    <property type="entry name" value="DEP"/>
    <property type="match status" value="1"/>
</dbReference>
<name>A0A9N8DVA2_9STRA</name>
<evidence type="ECO:0000259" key="2">
    <source>
        <dbReference type="PROSITE" id="PS50186"/>
    </source>
</evidence>
<accession>A0A9N8DVA2</accession>
<feature type="compositionally biased region" description="Polar residues" evidence="1">
    <location>
        <begin position="166"/>
        <end position="178"/>
    </location>
</feature>
<dbReference type="Pfam" id="PF00610">
    <property type="entry name" value="DEP"/>
    <property type="match status" value="1"/>
</dbReference>
<comment type="caution">
    <text evidence="3">The sequence shown here is derived from an EMBL/GenBank/DDBJ whole genome shotgun (WGS) entry which is preliminary data.</text>
</comment>
<sequence>MNPPTNQQLLTTSNAASLPPTQRDFTCAFINSKELSPPMRTVAVVQKKRSLALRKIVGGREQLVSYPASLMGCKWPSGHSLASSISFSSDSDDSDDDDEDDDDEQEFNGTSTLVAVQAEPSATHLRRGSQGHYVDSKPFIPRRQVSVPKLDCDFSKDAVDEVTQACEDTSPQSDASKQQHPKEEKPCLSDLLKLPFPVENTAQIVDVNELAQQAVRFQSIVEVGDHRHGVRKHKNCFAGSDAVDQMLEAGLASSRSEAIALGKALMKNFALFRHVTGGHNFKDRDNLFYRFWDQQDNKTEGLPLVPLRRTETIDETEPLGR</sequence>
<evidence type="ECO:0000313" key="3">
    <source>
        <dbReference type="EMBL" id="CAB9508980.1"/>
    </source>
</evidence>
<dbReference type="PROSITE" id="PS50186">
    <property type="entry name" value="DEP"/>
    <property type="match status" value="1"/>
</dbReference>
<feature type="domain" description="DEP" evidence="2">
    <location>
        <begin position="217"/>
        <end position="293"/>
    </location>
</feature>
<dbReference type="SUPFAM" id="SSF46785">
    <property type="entry name" value="Winged helix' DNA-binding domain"/>
    <property type="match status" value="1"/>
</dbReference>
<protein>
    <submittedName>
        <fullName evidence="3">DEP</fullName>
    </submittedName>
</protein>
<dbReference type="InterPro" id="IPR000591">
    <property type="entry name" value="DEP_dom"/>
</dbReference>
<dbReference type="SMART" id="SM00049">
    <property type="entry name" value="DEP"/>
    <property type="match status" value="1"/>
</dbReference>
<dbReference type="AlphaFoldDB" id="A0A9N8DVA2"/>
<dbReference type="EMBL" id="CAICTM010000368">
    <property type="protein sequence ID" value="CAB9508980.1"/>
    <property type="molecule type" value="Genomic_DNA"/>
</dbReference>
<dbReference type="InterPro" id="IPR036390">
    <property type="entry name" value="WH_DNA-bd_sf"/>
</dbReference>
<dbReference type="GO" id="GO:0035556">
    <property type="term" value="P:intracellular signal transduction"/>
    <property type="evidence" value="ECO:0007669"/>
    <property type="project" value="InterPro"/>
</dbReference>
<dbReference type="PANTHER" id="PTHR16206:SF4">
    <property type="entry name" value="PROTEIN LET-99"/>
    <property type="match status" value="1"/>
</dbReference>
<feature type="region of interest" description="Disordered" evidence="1">
    <location>
        <begin position="84"/>
        <end position="137"/>
    </location>
</feature>
<evidence type="ECO:0000256" key="1">
    <source>
        <dbReference type="SAM" id="MobiDB-lite"/>
    </source>
</evidence>
<dbReference type="Proteomes" id="UP001153069">
    <property type="component" value="Unassembled WGS sequence"/>
</dbReference>
<dbReference type="Gene3D" id="1.10.10.10">
    <property type="entry name" value="Winged helix-like DNA-binding domain superfamily/Winged helix DNA-binding domain"/>
    <property type="match status" value="1"/>
</dbReference>
<proteinExistence type="predicted"/>
<keyword evidence="4" id="KW-1185">Reference proteome</keyword>
<evidence type="ECO:0000313" key="4">
    <source>
        <dbReference type="Proteomes" id="UP001153069"/>
    </source>
</evidence>
<reference evidence="3" key="1">
    <citation type="submission" date="2020-06" db="EMBL/GenBank/DDBJ databases">
        <authorList>
            <consortium name="Plant Systems Biology data submission"/>
        </authorList>
    </citation>
    <scope>NUCLEOTIDE SEQUENCE</scope>
    <source>
        <strain evidence="3">D6</strain>
    </source>
</reference>
<organism evidence="3 4">
    <name type="scientific">Seminavis robusta</name>
    <dbReference type="NCBI Taxonomy" id="568900"/>
    <lineage>
        <taxon>Eukaryota</taxon>
        <taxon>Sar</taxon>
        <taxon>Stramenopiles</taxon>
        <taxon>Ochrophyta</taxon>
        <taxon>Bacillariophyta</taxon>
        <taxon>Bacillariophyceae</taxon>
        <taxon>Bacillariophycidae</taxon>
        <taxon>Naviculales</taxon>
        <taxon>Naviculaceae</taxon>
        <taxon>Seminavis</taxon>
    </lineage>
</organism>
<gene>
    <name evidence="3" type="ORF">SEMRO_369_G128250.1</name>
</gene>
<dbReference type="OrthoDB" id="418495at2759"/>